<sequence>MWLFVLKQRTRYLNLCNPGRHLITPDPSPDSYLPADDQEWDTGLSRPENSLTIGSSSGSYMGRFARFAQTAQLLSQALYTVAKEPDTETTQLRRTLMALVNLSFMEGTMRQWAFCSQMAFNLSPCLISSSGILLLDYPGVLLDGENTIMEPLSVEAESSLNAAIEWISNFLTEMGGQKCERVSPFLLHFLYKATCVYAKLQRSTPQKSVSERITILKNTLRLLNHRWLAAGAYMSLLEKQEIMLLVQNS</sequence>
<keyword evidence="2" id="KW-1185">Reference proteome</keyword>
<evidence type="ECO:0000313" key="2">
    <source>
        <dbReference type="Proteomes" id="UP000801864"/>
    </source>
</evidence>
<organism evidence="1 2">
    <name type="scientific">Trichoderma lentiforme</name>
    <dbReference type="NCBI Taxonomy" id="1567552"/>
    <lineage>
        <taxon>Eukaryota</taxon>
        <taxon>Fungi</taxon>
        <taxon>Dikarya</taxon>
        <taxon>Ascomycota</taxon>
        <taxon>Pezizomycotina</taxon>
        <taxon>Sordariomycetes</taxon>
        <taxon>Hypocreomycetidae</taxon>
        <taxon>Hypocreales</taxon>
        <taxon>Hypocreaceae</taxon>
        <taxon>Trichoderma</taxon>
    </lineage>
</organism>
<dbReference type="AlphaFoldDB" id="A0A9P4X6X4"/>
<reference evidence="1 2" key="1">
    <citation type="submission" date="2018-06" db="EMBL/GenBank/DDBJ databases">
        <title>Genome analysis of cellulolytic fungus Trichoderma lentiforme CFAM-422.</title>
        <authorList>
            <person name="Steindorff A.S."/>
            <person name="Formighieri E.F."/>
            <person name="Midorikawa G.E.O."/>
            <person name="Tamietti M.S."/>
            <person name="Ramos E.Z."/>
            <person name="Silva A.S."/>
            <person name="Bon E.P.S."/>
            <person name="Mendes T.D."/>
            <person name="Damaso M.C.T."/>
            <person name="Favaro L.C.L."/>
        </authorList>
    </citation>
    <scope>NUCLEOTIDE SEQUENCE [LARGE SCALE GENOMIC DNA]</scope>
    <source>
        <strain evidence="1 2">CFAM-422</strain>
    </source>
</reference>
<comment type="caution">
    <text evidence="1">The sequence shown here is derived from an EMBL/GenBank/DDBJ whole genome shotgun (WGS) entry which is preliminary data.</text>
</comment>
<accession>A0A9P4X6X4</accession>
<proteinExistence type="predicted"/>
<name>A0A9P4X6X4_9HYPO</name>
<dbReference type="Proteomes" id="UP000801864">
    <property type="component" value="Unassembled WGS sequence"/>
</dbReference>
<protein>
    <submittedName>
        <fullName evidence="1">Uncharacterized protein</fullName>
    </submittedName>
</protein>
<dbReference type="CDD" id="cd12148">
    <property type="entry name" value="fungal_TF_MHR"/>
    <property type="match status" value="1"/>
</dbReference>
<evidence type="ECO:0000313" key="1">
    <source>
        <dbReference type="EMBL" id="KAF3060849.1"/>
    </source>
</evidence>
<gene>
    <name evidence="1" type="ORF">CFAM422_010868</name>
</gene>
<dbReference type="EMBL" id="QLNT01000022">
    <property type="protein sequence ID" value="KAF3060849.1"/>
    <property type="molecule type" value="Genomic_DNA"/>
</dbReference>